<dbReference type="SUPFAM" id="SSF54862">
    <property type="entry name" value="4Fe-4S ferredoxins"/>
    <property type="match status" value="1"/>
</dbReference>
<dbReference type="PANTHER" id="PTHR11615">
    <property type="entry name" value="NITRATE, FORMATE, IRON DEHYDROGENASE"/>
    <property type="match status" value="1"/>
</dbReference>
<dbReference type="InterPro" id="IPR004108">
    <property type="entry name" value="Fe_hydrogenase_lsu_C"/>
</dbReference>
<feature type="domain" description="4Fe-4S ferredoxin-type" evidence="5">
    <location>
        <begin position="41"/>
        <end position="69"/>
    </location>
</feature>
<keyword evidence="3" id="KW-0408">Iron</keyword>
<dbReference type="GO" id="GO:0046872">
    <property type="term" value="F:metal ion binding"/>
    <property type="evidence" value="ECO:0007669"/>
    <property type="project" value="UniProtKB-KW"/>
</dbReference>
<sequence length="427" mass="48267">MGKLKNKTFFHSIKIDHNRCIGCVQCMRYCPTKAIRVKNSKAIINKELCIDCGECLRVCEQNAIVPITTSSADINKFKYIVALPSPVLFSQFGQNIMPDQILSALRAIGFDYVYDEAWMCEMTSMAIEKYLGENREQLPIISSTCPVVVRLIQKLFPSLCKLIIPIEPPREIAAKNLREQLSQKHDLKKKDIGIFHITPCSAKLVSINHPETMKYSHLDGALSIQEIYNEIMMILKKSTEPHLMDVQNRISGIGIGWAISGGEIRGLKSSLAVSVSGVHDTIRILEDVEAGKLKNIEYLECLICPDGCVGGPLTVENRFVAKSNALRLIKTFGGKKKVDENLFMNLYRRGFFSFEEEVKPKPFPALDRNRSKAIKKIQQIDRIFKKLPKIDCGLCGSPDCKTFAEDVVRNEAKMEKCIFKKKCERKK</sequence>
<dbReference type="InterPro" id="IPR050340">
    <property type="entry name" value="Cytosolic_Fe-S_CAF"/>
</dbReference>
<dbReference type="PROSITE" id="PS51656">
    <property type="entry name" value="4FE4S"/>
    <property type="match status" value="1"/>
</dbReference>
<dbReference type="AlphaFoldDB" id="A0A1F4U6T0"/>
<dbReference type="Pfam" id="PF04060">
    <property type="entry name" value="FeS"/>
    <property type="match status" value="1"/>
</dbReference>
<dbReference type="Pfam" id="PF13237">
    <property type="entry name" value="Fer4_10"/>
    <property type="match status" value="1"/>
</dbReference>
<keyword evidence="1" id="KW-0004">4Fe-4S</keyword>
<dbReference type="Gene3D" id="1.10.15.40">
    <property type="entry name" value="Electron transport complex subunit B, putative Fe-S cluster"/>
    <property type="match status" value="1"/>
</dbReference>
<evidence type="ECO:0000256" key="4">
    <source>
        <dbReference type="ARBA" id="ARBA00023014"/>
    </source>
</evidence>
<feature type="domain" description="4Fe-4S" evidence="6">
    <location>
        <begin position="375"/>
        <end position="427"/>
    </location>
</feature>
<evidence type="ECO:0000313" key="8">
    <source>
        <dbReference type="Proteomes" id="UP000177025"/>
    </source>
</evidence>
<dbReference type="Gene3D" id="3.30.70.20">
    <property type="match status" value="1"/>
</dbReference>
<accession>A0A1F4U6T0</accession>
<protein>
    <recommendedName>
        <fullName evidence="9">Ferredoxin</fullName>
    </recommendedName>
</protein>
<dbReference type="InterPro" id="IPR007202">
    <property type="entry name" value="4Fe-4S_dom"/>
</dbReference>
<keyword evidence="2" id="KW-0479">Metal-binding</keyword>
<keyword evidence="4" id="KW-0411">Iron-sulfur</keyword>
<evidence type="ECO:0000256" key="2">
    <source>
        <dbReference type="ARBA" id="ARBA00022723"/>
    </source>
</evidence>
<evidence type="ECO:0000313" key="7">
    <source>
        <dbReference type="EMBL" id="OGC40665.1"/>
    </source>
</evidence>
<evidence type="ECO:0000256" key="1">
    <source>
        <dbReference type="ARBA" id="ARBA00022485"/>
    </source>
</evidence>
<name>A0A1F4U6T0_UNCW3</name>
<dbReference type="PROSITE" id="PS51379">
    <property type="entry name" value="4FE4S_FER_2"/>
    <property type="match status" value="2"/>
</dbReference>
<proteinExistence type="predicted"/>
<dbReference type="InterPro" id="IPR017896">
    <property type="entry name" value="4Fe4S_Fe-S-bd"/>
</dbReference>
<dbReference type="SUPFAM" id="SSF53920">
    <property type="entry name" value="Fe-only hydrogenase"/>
    <property type="match status" value="1"/>
</dbReference>
<reference evidence="7 8" key="1">
    <citation type="journal article" date="2016" name="Nat. Commun.">
        <title>Thousands of microbial genomes shed light on interconnected biogeochemical processes in an aquifer system.</title>
        <authorList>
            <person name="Anantharaman K."/>
            <person name="Brown C.T."/>
            <person name="Hug L.A."/>
            <person name="Sharon I."/>
            <person name="Castelle C.J."/>
            <person name="Probst A.J."/>
            <person name="Thomas B.C."/>
            <person name="Singh A."/>
            <person name="Wilkins M.J."/>
            <person name="Karaoz U."/>
            <person name="Brodie E.L."/>
            <person name="Williams K.H."/>
            <person name="Hubbard S.S."/>
            <person name="Banfield J.F."/>
        </authorList>
    </citation>
    <scope>NUCLEOTIDE SEQUENCE [LARGE SCALE GENOMIC DNA]</scope>
</reference>
<feature type="domain" description="4Fe-4S ferredoxin-type" evidence="5">
    <location>
        <begin position="11"/>
        <end position="40"/>
    </location>
</feature>
<evidence type="ECO:0000259" key="6">
    <source>
        <dbReference type="PROSITE" id="PS51656"/>
    </source>
</evidence>
<dbReference type="PROSITE" id="PS00198">
    <property type="entry name" value="4FE4S_FER_1"/>
    <property type="match status" value="2"/>
</dbReference>
<evidence type="ECO:0000259" key="5">
    <source>
        <dbReference type="PROSITE" id="PS51379"/>
    </source>
</evidence>
<evidence type="ECO:0008006" key="9">
    <source>
        <dbReference type="Google" id="ProtNLM"/>
    </source>
</evidence>
<evidence type="ECO:0000256" key="3">
    <source>
        <dbReference type="ARBA" id="ARBA00023004"/>
    </source>
</evidence>
<dbReference type="GO" id="GO:0051539">
    <property type="term" value="F:4 iron, 4 sulfur cluster binding"/>
    <property type="evidence" value="ECO:0007669"/>
    <property type="project" value="UniProtKB-KW"/>
</dbReference>
<dbReference type="Proteomes" id="UP000177025">
    <property type="component" value="Unassembled WGS sequence"/>
</dbReference>
<dbReference type="InterPro" id="IPR009016">
    <property type="entry name" value="Fe_hydrogenase"/>
</dbReference>
<dbReference type="Pfam" id="PF02906">
    <property type="entry name" value="Fe_hyd_lg_C"/>
    <property type="match status" value="2"/>
</dbReference>
<dbReference type="Gene3D" id="3.40.950.10">
    <property type="entry name" value="Fe-only Hydrogenase (Larger Subunit), Chain L, domain 3"/>
    <property type="match status" value="1"/>
</dbReference>
<organism evidence="7 8">
    <name type="scientific">candidate division WOR-3 bacterium RBG_13_43_14</name>
    <dbReference type="NCBI Taxonomy" id="1802590"/>
    <lineage>
        <taxon>Bacteria</taxon>
        <taxon>Bacteria division WOR-3</taxon>
    </lineage>
</organism>
<dbReference type="InterPro" id="IPR017900">
    <property type="entry name" value="4Fe4S_Fe_S_CS"/>
</dbReference>
<gene>
    <name evidence="7" type="ORF">A2Y85_00620</name>
</gene>
<dbReference type="EMBL" id="MEUM01000123">
    <property type="protein sequence ID" value="OGC40665.1"/>
    <property type="molecule type" value="Genomic_DNA"/>
</dbReference>
<comment type="caution">
    <text evidence="7">The sequence shown here is derived from an EMBL/GenBank/DDBJ whole genome shotgun (WGS) entry which is preliminary data.</text>
</comment>